<evidence type="ECO:0000256" key="9">
    <source>
        <dbReference type="SAM" id="Phobius"/>
    </source>
</evidence>
<keyword evidence="6" id="KW-0769">Symport</keyword>
<feature type="transmembrane region" description="Helical" evidence="9">
    <location>
        <begin position="126"/>
        <end position="148"/>
    </location>
</feature>
<feature type="transmembrane region" description="Helical" evidence="9">
    <location>
        <begin position="169"/>
        <end position="193"/>
    </location>
</feature>
<evidence type="ECO:0000256" key="1">
    <source>
        <dbReference type="ARBA" id="ARBA00022448"/>
    </source>
</evidence>
<dbReference type="Pfam" id="PF06379">
    <property type="entry name" value="RhaT"/>
    <property type="match status" value="1"/>
</dbReference>
<evidence type="ECO:0000256" key="6">
    <source>
        <dbReference type="ARBA" id="ARBA00022847"/>
    </source>
</evidence>
<dbReference type="GO" id="GO:0016020">
    <property type="term" value="C:membrane"/>
    <property type="evidence" value="ECO:0007669"/>
    <property type="project" value="InterPro"/>
</dbReference>
<dbReference type="AlphaFoldDB" id="A0A852VQC8"/>
<keyword evidence="2" id="KW-1003">Cell membrane</keyword>
<feature type="transmembrane region" description="Helical" evidence="9">
    <location>
        <begin position="6"/>
        <end position="25"/>
    </location>
</feature>
<name>A0A852VQC8_9BACT</name>
<proteinExistence type="predicted"/>
<sequence length="329" mass="35246">MDDTLMGFILIVVASLMNASFALPMKRMQRWSWQTSWGVWTLFALIFLPLLTARLMIPYAPEIYRDASTIQLIRLLLCGITWGVAQVLFGLAIKRVGLAVAFSIVLGTSACAGSLLVPLLERSALGGLYASLLIGCAVMISGLTLCAIAGDQKEKYSNLPRGNRTPGGVAIAVLSGLCASAMNLGLASSRALISDATHRGAAPGFASNIVWLPLLAAGALPNLAYCIYLANRERTGLQFAERTTRHYFAYAMLMALLWFGSSIVYGSAMARLGATDAWPLFMSLIVFFAGVFSFATSEWATAPRTVVAKQIAGMLLLCVGVFVIAQGER</sequence>
<feature type="transmembrane region" description="Helical" evidence="9">
    <location>
        <begin position="205"/>
        <end position="227"/>
    </location>
</feature>
<reference evidence="10 11" key="1">
    <citation type="submission" date="2020-07" db="EMBL/GenBank/DDBJ databases">
        <title>Genomic Encyclopedia of Type Strains, Phase IV (KMG-V): Genome sequencing to study the core and pangenomes of soil and plant-associated prokaryotes.</title>
        <authorList>
            <person name="Whitman W."/>
        </authorList>
    </citation>
    <scope>NUCLEOTIDE SEQUENCE [LARGE SCALE GENOMIC DNA]</scope>
    <source>
        <strain evidence="10 11">M8UP22</strain>
    </source>
</reference>
<evidence type="ECO:0000256" key="8">
    <source>
        <dbReference type="ARBA" id="ARBA00023136"/>
    </source>
</evidence>
<dbReference type="EMBL" id="JACCCU010000002">
    <property type="protein sequence ID" value="NYF91542.1"/>
    <property type="molecule type" value="Genomic_DNA"/>
</dbReference>
<gene>
    <name evidence="10" type="ORF">HDF08_003644</name>
</gene>
<keyword evidence="7 9" id="KW-1133">Transmembrane helix</keyword>
<evidence type="ECO:0000313" key="11">
    <source>
        <dbReference type="Proteomes" id="UP000564385"/>
    </source>
</evidence>
<dbReference type="GO" id="GO:0015153">
    <property type="term" value="F:rhamnose transmembrane transporter activity"/>
    <property type="evidence" value="ECO:0007669"/>
    <property type="project" value="InterPro"/>
</dbReference>
<feature type="transmembrane region" description="Helical" evidence="9">
    <location>
        <begin position="247"/>
        <end position="265"/>
    </location>
</feature>
<keyword evidence="4" id="KW-0762">Sugar transport</keyword>
<evidence type="ECO:0000256" key="4">
    <source>
        <dbReference type="ARBA" id="ARBA00022597"/>
    </source>
</evidence>
<keyword evidence="1" id="KW-0813">Transport</keyword>
<evidence type="ECO:0000256" key="2">
    <source>
        <dbReference type="ARBA" id="ARBA00022475"/>
    </source>
</evidence>
<keyword evidence="8 9" id="KW-0472">Membrane</keyword>
<dbReference type="GO" id="GO:0015293">
    <property type="term" value="F:symporter activity"/>
    <property type="evidence" value="ECO:0007669"/>
    <property type="project" value="UniProtKB-KW"/>
</dbReference>
<comment type="caution">
    <text evidence="10">The sequence shown here is derived from an EMBL/GenBank/DDBJ whole genome shotgun (WGS) entry which is preliminary data.</text>
</comment>
<feature type="transmembrane region" description="Helical" evidence="9">
    <location>
        <begin position="98"/>
        <end position="120"/>
    </location>
</feature>
<evidence type="ECO:0000256" key="7">
    <source>
        <dbReference type="ARBA" id="ARBA00022989"/>
    </source>
</evidence>
<feature type="transmembrane region" description="Helical" evidence="9">
    <location>
        <begin position="72"/>
        <end position="91"/>
    </location>
</feature>
<dbReference type="Proteomes" id="UP000564385">
    <property type="component" value="Unassembled WGS sequence"/>
</dbReference>
<dbReference type="InterPro" id="IPR004673">
    <property type="entry name" value="L-rhamnose-proton_sym_RhaT"/>
</dbReference>
<evidence type="ECO:0000313" key="10">
    <source>
        <dbReference type="EMBL" id="NYF91542.1"/>
    </source>
</evidence>
<feature type="transmembrane region" description="Helical" evidence="9">
    <location>
        <begin position="277"/>
        <end position="295"/>
    </location>
</feature>
<keyword evidence="5 9" id="KW-0812">Transmembrane</keyword>
<organism evidence="10 11">
    <name type="scientific">Tunturiibacter lichenicola</name>
    <dbReference type="NCBI Taxonomy" id="2051959"/>
    <lineage>
        <taxon>Bacteria</taxon>
        <taxon>Pseudomonadati</taxon>
        <taxon>Acidobacteriota</taxon>
        <taxon>Terriglobia</taxon>
        <taxon>Terriglobales</taxon>
        <taxon>Acidobacteriaceae</taxon>
        <taxon>Tunturiibacter</taxon>
    </lineage>
</organism>
<accession>A0A852VQC8</accession>
<protein>
    <submittedName>
        <fullName evidence="10">L-rhamnose-H+ transport protein</fullName>
    </submittedName>
</protein>
<feature type="transmembrane region" description="Helical" evidence="9">
    <location>
        <begin position="37"/>
        <end position="60"/>
    </location>
</feature>
<evidence type="ECO:0000256" key="5">
    <source>
        <dbReference type="ARBA" id="ARBA00022692"/>
    </source>
</evidence>
<evidence type="ECO:0000256" key="3">
    <source>
        <dbReference type="ARBA" id="ARBA00022519"/>
    </source>
</evidence>
<feature type="transmembrane region" description="Helical" evidence="9">
    <location>
        <begin position="307"/>
        <end position="325"/>
    </location>
</feature>
<keyword evidence="3" id="KW-0997">Cell inner membrane</keyword>